<feature type="region of interest" description="Disordered" evidence="1">
    <location>
        <begin position="1"/>
        <end position="71"/>
    </location>
</feature>
<evidence type="ECO:0000313" key="2">
    <source>
        <dbReference type="EMBL" id="KDR16517.1"/>
    </source>
</evidence>
<keyword evidence="3" id="KW-1185">Reference proteome</keyword>
<name>A0A067R139_ZOONE</name>
<feature type="compositionally biased region" description="Polar residues" evidence="1">
    <location>
        <begin position="135"/>
        <end position="148"/>
    </location>
</feature>
<evidence type="ECO:0000256" key="1">
    <source>
        <dbReference type="SAM" id="MobiDB-lite"/>
    </source>
</evidence>
<evidence type="ECO:0000313" key="3">
    <source>
        <dbReference type="Proteomes" id="UP000027135"/>
    </source>
</evidence>
<protein>
    <submittedName>
        <fullName evidence="2">Uncharacterized protein</fullName>
    </submittedName>
</protein>
<feature type="compositionally biased region" description="Polar residues" evidence="1">
    <location>
        <begin position="53"/>
        <end position="66"/>
    </location>
</feature>
<reference evidence="2 3" key="1">
    <citation type="journal article" date="2014" name="Nat. Commun.">
        <title>Molecular traces of alternative social organization in a termite genome.</title>
        <authorList>
            <person name="Terrapon N."/>
            <person name="Li C."/>
            <person name="Robertson H.M."/>
            <person name="Ji L."/>
            <person name="Meng X."/>
            <person name="Booth W."/>
            <person name="Chen Z."/>
            <person name="Childers C.P."/>
            <person name="Glastad K.M."/>
            <person name="Gokhale K."/>
            <person name="Gowin J."/>
            <person name="Gronenberg W."/>
            <person name="Hermansen R.A."/>
            <person name="Hu H."/>
            <person name="Hunt B.G."/>
            <person name="Huylmans A.K."/>
            <person name="Khalil S.M."/>
            <person name="Mitchell R.D."/>
            <person name="Munoz-Torres M.C."/>
            <person name="Mustard J.A."/>
            <person name="Pan H."/>
            <person name="Reese J.T."/>
            <person name="Scharf M.E."/>
            <person name="Sun F."/>
            <person name="Vogel H."/>
            <person name="Xiao J."/>
            <person name="Yang W."/>
            <person name="Yang Z."/>
            <person name="Yang Z."/>
            <person name="Zhou J."/>
            <person name="Zhu J."/>
            <person name="Brent C.S."/>
            <person name="Elsik C.G."/>
            <person name="Goodisman M.A."/>
            <person name="Liberles D.A."/>
            <person name="Roe R.M."/>
            <person name="Vargo E.L."/>
            <person name="Vilcinskas A."/>
            <person name="Wang J."/>
            <person name="Bornberg-Bauer E."/>
            <person name="Korb J."/>
            <person name="Zhang G."/>
            <person name="Liebig J."/>
        </authorList>
    </citation>
    <scope>NUCLEOTIDE SEQUENCE [LARGE SCALE GENOMIC DNA]</scope>
    <source>
        <tissue evidence="2">Whole organism</tissue>
    </source>
</reference>
<dbReference type="EMBL" id="KK852789">
    <property type="protein sequence ID" value="KDR16517.1"/>
    <property type="molecule type" value="Genomic_DNA"/>
</dbReference>
<accession>A0A067R139</accession>
<organism evidence="2 3">
    <name type="scientific">Zootermopsis nevadensis</name>
    <name type="common">Dampwood termite</name>
    <dbReference type="NCBI Taxonomy" id="136037"/>
    <lineage>
        <taxon>Eukaryota</taxon>
        <taxon>Metazoa</taxon>
        <taxon>Ecdysozoa</taxon>
        <taxon>Arthropoda</taxon>
        <taxon>Hexapoda</taxon>
        <taxon>Insecta</taxon>
        <taxon>Pterygota</taxon>
        <taxon>Neoptera</taxon>
        <taxon>Polyneoptera</taxon>
        <taxon>Dictyoptera</taxon>
        <taxon>Blattodea</taxon>
        <taxon>Blattoidea</taxon>
        <taxon>Termitoidae</taxon>
        <taxon>Termopsidae</taxon>
        <taxon>Zootermopsis</taxon>
    </lineage>
</organism>
<dbReference type="InParanoid" id="A0A067R139"/>
<feature type="region of interest" description="Disordered" evidence="1">
    <location>
        <begin position="90"/>
        <end position="110"/>
    </location>
</feature>
<gene>
    <name evidence="2" type="ORF">L798_09952</name>
</gene>
<feature type="region of interest" description="Disordered" evidence="1">
    <location>
        <begin position="126"/>
        <end position="150"/>
    </location>
</feature>
<sequence>MVKPKVVRHNPQGVKRILDVSGPSGRRTKTKVTTKTDKDKLIDKSMKMKKQAQHTLRSPLSTDFENSSSEISDTEITSTWQQGQVLASVDPSKHPEGARVTATSPIAGPSGTQNLVVEAEVHCSQGGTKTDKVSAQKSTDSATASSELLNPDEIVEGDDFIVITSKKKLERATPKPAITEEAIHAELPSSPTPETRDSGKTGHTNNQYLNVPRAKIPPVVIHHHYEGDMTRLNKDFHAKFQRLGFISHRLKSGIACQTSTYKDYLNLQTFLKDNKVPFNLLSSNDSKPFKVVIKGIPPTTPLKPSKTN</sequence>
<dbReference type="Proteomes" id="UP000027135">
    <property type="component" value="Unassembled WGS sequence"/>
</dbReference>
<feature type="region of interest" description="Disordered" evidence="1">
    <location>
        <begin position="183"/>
        <end position="208"/>
    </location>
</feature>
<dbReference type="AlphaFoldDB" id="A0A067R139"/>
<feature type="compositionally biased region" description="Basic and acidic residues" evidence="1">
    <location>
        <begin position="34"/>
        <end position="46"/>
    </location>
</feature>
<proteinExistence type="predicted"/>